<evidence type="ECO:0000256" key="1">
    <source>
        <dbReference type="SAM" id="Phobius"/>
    </source>
</evidence>
<evidence type="ECO:0000313" key="3">
    <source>
        <dbReference type="Proteomes" id="UP000192907"/>
    </source>
</evidence>
<feature type="transmembrane region" description="Helical" evidence="1">
    <location>
        <begin position="93"/>
        <end position="116"/>
    </location>
</feature>
<evidence type="ECO:0000313" key="2">
    <source>
        <dbReference type="EMBL" id="SMF49764.1"/>
    </source>
</evidence>
<organism evidence="2 3">
    <name type="scientific">Pseudobacteriovorax antillogorgiicola</name>
    <dbReference type="NCBI Taxonomy" id="1513793"/>
    <lineage>
        <taxon>Bacteria</taxon>
        <taxon>Pseudomonadati</taxon>
        <taxon>Bdellovibrionota</taxon>
        <taxon>Oligoflexia</taxon>
        <taxon>Oligoflexales</taxon>
        <taxon>Pseudobacteriovoracaceae</taxon>
        <taxon>Pseudobacteriovorax</taxon>
    </lineage>
</organism>
<keyword evidence="1" id="KW-0812">Transmembrane</keyword>
<dbReference type="AlphaFoldDB" id="A0A1Y6CFM2"/>
<reference evidence="3" key="1">
    <citation type="submission" date="2017-04" db="EMBL/GenBank/DDBJ databases">
        <authorList>
            <person name="Varghese N."/>
            <person name="Submissions S."/>
        </authorList>
    </citation>
    <scope>NUCLEOTIDE SEQUENCE [LARGE SCALE GENOMIC DNA]</scope>
    <source>
        <strain evidence="3">RKEM611</strain>
    </source>
</reference>
<keyword evidence="3" id="KW-1185">Reference proteome</keyword>
<dbReference type="OrthoDB" id="5297799at2"/>
<dbReference type="EMBL" id="FWZT01000015">
    <property type="protein sequence ID" value="SMF49764.1"/>
    <property type="molecule type" value="Genomic_DNA"/>
</dbReference>
<feature type="transmembrane region" description="Helical" evidence="1">
    <location>
        <begin position="155"/>
        <end position="173"/>
    </location>
</feature>
<gene>
    <name evidence="2" type="ORF">SAMN06296036_115114</name>
</gene>
<feature type="transmembrane region" description="Helical" evidence="1">
    <location>
        <begin position="185"/>
        <end position="204"/>
    </location>
</feature>
<dbReference type="RefSeq" id="WP_132319818.1">
    <property type="nucleotide sequence ID" value="NZ_FWZT01000015.1"/>
</dbReference>
<keyword evidence="1" id="KW-0472">Membrane</keyword>
<accession>A0A1Y6CFM2</accession>
<protein>
    <submittedName>
        <fullName evidence="2">Uncharacterized protein</fullName>
    </submittedName>
</protein>
<name>A0A1Y6CFM2_9BACT</name>
<proteinExistence type="predicted"/>
<dbReference type="Proteomes" id="UP000192907">
    <property type="component" value="Unassembled WGS sequence"/>
</dbReference>
<keyword evidence="1" id="KW-1133">Transmembrane helix</keyword>
<sequence length="240" mass="26760">MKSKLLTVAMTIPLTAPSYGQTKFDYPELLVSPSALETLEQEAREENNERWLVHAQTQVPAIINLFTGIRAMGEGAPEGEPETRATEINNSGLVAASIGGGWLGVTIGMSLFYSPYRNDYFRVRKLPGKSKREQLIRERRAEESLESAARMAKRLRYIGAVVNFGAAVSVLSATEDQQTRAQGAFALLSCALPLIFDYSWSITYQRHLDYKKKIYSPIVELQMLPEAGVLQPALSLAWRF</sequence>